<dbReference type="Gene3D" id="1.10.10.60">
    <property type="entry name" value="Homeodomain-like"/>
    <property type="match status" value="2"/>
</dbReference>
<evidence type="ECO:0000256" key="2">
    <source>
        <dbReference type="ARBA" id="ARBA00023125"/>
    </source>
</evidence>
<keyword evidence="2" id="KW-0238">DNA-binding</keyword>
<dbReference type="PANTHER" id="PTHR46796">
    <property type="entry name" value="HTH-TYPE TRANSCRIPTIONAL ACTIVATOR RHAS-RELATED"/>
    <property type="match status" value="1"/>
</dbReference>
<evidence type="ECO:0000313" key="5">
    <source>
        <dbReference type="EMBL" id="MBW6401340.1"/>
    </source>
</evidence>
<dbReference type="InterPro" id="IPR018062">
    <property type="entry name" value="HTH_AraC-typ_CS"/>
</dbReference>
<gene>
    <name evidence="5" type="ORF">KPL78_26030</name>
</gene>
<dbReference type="PRINTS" id="PR00032">
    <property type="entry name" value="HTHARAC"/>
</dbReference>
<dbReference type="EMBL" id="JAHYBZ010000011">
    <property type="protein sequence ID" value="MBW6401340.1"/>
    <property type="molecule type" value="Genomic_DNA"/>
</dbReference>
<dbReference type="InterPro" id="IPR018060">
    <property type="entry name" value="HTH_AraC"/>
</dbReference>
<keyword evidence="6" id="KW-1185">Reference proteome</keyword>
<dbReference type="Proteomes" id="UP001196565">
    <property type="component" value="Unassembled WGS sequence"/>
</dbReference>
<dbReference type="RefSeq" id="WP_219765942.1">
    <property type="nucleotide sequence ID" value="NZ_JAHYBZ010000011.1"/>
</dbReference>
<dbReference type="PANTHER" id="PTHR46796:SF14">
    <property type="entry name" value="TRANSCRIPTIONAL REGULATORY PROTEIN"/>
    <property type="match status" value="1"/>
</dbReference>
<dbReference type="InterPro" id="IPR020449">
    <property type="entry name" value="Tscrpt_reg_AraC-type_HTH"/>
</dbReference>
<evidence type="ECO:0000259" key="4">
    <source>
        <dbReference type="PROSITE" id="PS01124"/>
    </source>
</evidence>
<evidence type="ECO:0000256" key="1">
    <source>
        <dbReference type="ARBA" id="ARBA00023015"/>
    </source>
</evidence>
<protein>
    <submittedName>
        <fullName evidence="5">AraC family transcriptional regulator</fullName>
    </submittedName>
</protein>
<evidence type="ECO:0000256" key="3">
    <source>
        <dbReference type="ARBA" id="ARBA00023163"/>
    </source>
</evidence>
<organism evidence="5 6">
    <name type="scientific">Roseomonas alba</name>
    <dbReference type="NCBI Taxonomy" id="2846776"/>
    <lineage>
        <taxon>Bacteria</taxon>
        <taxon>Pseudomonadati</taxon>
        <taxon>Pseudomonadota</taxon>
        <taxon>Alphaproteobacteria</taxon>
        <taxon>Acetobacterales</taxon>
        <taxon>Roseomonadaceae</taxon>
        <taxon>Roseomonas</taxon>
    </lineage>
</organism>
<keyword evidence="1" id="KW-0805">Transcription regulation</keyword>
<sequence length="316" mass="34343">MDAPPPASSRTGRGRAYGAHLAACLDLPQPRSHVSRTLRRGLLALSELRTDRPSRELSASLGYDDAYSVAVHLRPMRREMWRNGRFLADAALEAGTVFIVDMRQDPRVLVRDPWHSMHVYLPISSLSACAEENGMPAFAGLADHGPAGLDDPVMRQLADAASAAFAHPHRASGLLLDAILDAVCIHMIGRHGVARRAMQGRPHGLAPWQERRAKELMEANLDLSLSDLARECGLSVAHFGRAFKRSTGMAPHQWQLSRRISRAQAMLAGSALTIAEIALACGFSSQSHFATAFRESIGIAPGRWRRSTMTGQPGPG</sequence>
<reference evidence="5 6" key="1">
    <citation type="submission" date="2021-07" db="EMBL/GenBank/DDBJ databases">
        <authorList>
            <person name="So Y."/>
        </authorList>
    </citation>
    <scope>NUCLEOTIDE SEQUENCE [LARGE SCALE GENOMIC DNA]</scope>
    <source>
        <strain evidence="5 6">HJA6</strain>
    </source>
</reference>
<evidence type="ECO:0000313" key="6">
    <source>
        <dbReference type="Proteomes" id="UP001196565"/>
    </source>
</evidence>
<feature type="domain" description="HTH araC/xylS-type" evidence="4">
    <location>
        <begin position="211"/>
        <end position="307"/>
    </location>
</feature>
<dbReference type="InterPro" id="IPR050204">
    <property type="entry name" value="AraC_XylS_family_regulators"/>
</dbReference>
<comment type="caution">
    <text evidence="5">The sequence shown here is derived from an EMBL/GenBank/DDBJ whole genome shotgun (WGS) entry which is preliminary data.</text>
</comment>
<name>A0ABS7AH10_9PROT</name>
<dbReference type="PROSITE" id="PS00041">
    <property type="entry name" value="HTH_ARAC_FAMILY_1"/>
    <property type="match status" value="1"/>
</dbReference>
<dbReference type="SUPFAM" id="SSF46689">
    <property type="entry name" value="Homeodomain-like"/>
    <property type="match status" value="2"/>
</dbReference>
<keyword evidence="3" id="KW-0804">Transcription</keyword>
<dbReference type="Pfam" id="PF12833">
    <property type="entry name" value="HTH_18"/>
    <property type="match status" value="1"/>
</dbReference>
<dbReference type="InterPro" id="IPR009057">
    <property type="entry name" value="Homeodomain-like_sf"/>
</dbReference>
<proteinExistence type="predicted"/>
<dbReference type="PROSITE" id="PS01124">
    <property type="entry name" value="HTH_ARAC_FAMILY_2"/>
    <property type="match status" value="1"/>
</dbReference>
<dbReference type="SMART" id="SM00342">
    <property type="entry name" value="HTH_ARAC"/>
    <property type="match status" value="1"/>
</dbReference>
<accession>A0ABS7AH10</accession>